<keyword evidence="3" id="KW-1185">Reference proteome</keyword>
<dbReference type="EMBL" id="PVWK01000121">
    <property type="protein sequence ID" value="PSB25734.1"/>
    <property type="molecule type" value="Genomic_DNA"/>
</dbReference>
<organism evidence="2 3">
    <name type="scientific">Stenomitos frigidus ULC18</name>
    <dbReference type="NCBI Taxonomy" id="2107698"/>
    <lineage>
        <taxon>Bacteria</taxon>
        <taxon>Bacillati</taxon>
        <taxon>Cyanobacteriota</taxon>
        <taxon>Cyanophyceae</taxon>
        <taxon>Leptolyngbyales</taxon>
        <taxon>Leptolyngbyaceae</taxon>
        <taxon>Stenomitos</taxon>
    </lineage>
</organism>
<proteinExistence type="predicted"/>
<evidence type="ECO:0000313" key="3">
    <source>
        <dbReference type="Proteomes" id="UP000239576"/>
    </source>
</evidence>
<protein>
    <submittedName>
        <fullName evidence="2">Uncharacterized protein</fullName>
    </submittedName>
</protein>
<feature type="transmembrane region" description="Helical" evidence="1">
    <location>
        <begin position="27"/>
        <end position="49"/>
    </location>
</feature>
<keyword evidence="1" id="KW-0472">Membrane</keyword>
<gene>
    <name evidence="2" type="ORF">C7B82_21965</name>
</gene>
<reference evidence="3" key="1">
    <citation type="submission" date="2018-02" db="EMBL/GenBank/DDBJ databases">
        <authorList>
            <person name="Moore K."/>
            <person name="Momper L."/>
        </authorList>
    </citation>
    <scope>NUCLEOTIDE SEQUENCE [LARGE SCALE GENOMIC DNA]</scope>
    <source>
        <strain evidence="3">ULC18</strain>
    </source>
</reference>
<dbReference type="AlphaFoldDB" id="A0A2T1DZC1"/>
<dbReference type="Proteomes" id="UP000239576">
    <property type="component" value="Unassembled WGS sequence"/>
</dbReference>
<reference evidence="2 3" key="2">
    <citation type="submission" date="2018-03" db="EMBL/GenBank/DDBJ databases">
        <title>The ancient ancestry and fast evolution of plastids.</title>
        <authorList>
            <person name="Moore K.R."/>
            <person name="Magnabosco C."/>
            <person name="Momper L."/>
            <person name="Gold D.A."/>
            <person name="Bosak T."/>
            <person name="Fournier G.P."/>
        </authorList>
    </citation>
    <scope>NUCLEOTIDE SEQUENCE [LARGE SCALE GENOMIC DNA]</scope>
    <source>
        <strain evidence="2 3">ULC18</strain>
    </source>
</reference>
<comment type="caution">
    <text evidence="2">The sequence shown here is derived from an EMBL/GenBank/DDBJ whole genome shotgun (WGS) entry which is preliminary data.</text>
</comment>
<keyword evidence="1" id="KW-1133">Transmembrane helix</keyword>
<evidence type="ECO:0000313" key="2">
    <source>
        <dbReference type="EMBL" id="PSB25734.1"/>
    </source>
</evidence>
<sequence>MSFADLELEYYRTSWLPSYCCRFQRTILSAFCFILCGYLCPLIALKCLLSTAGAQILKPQNKCVRKNTYVQSFESSSDMQAVKRRHTIEQDDHVNREHPTLMLGQVCADQRWVAQLPSLLESGA</sequence>
<evidence type="ECO:0000256" key="1">
    <source>
        <dbReference type="SAM" id="Phobius"/>
    </source>
</evidence>
<name>A0A2T1DZC1_9CYAN</name>
<accession>A0A2T1DZC1</accession>
<keyword evidence="1" id="KW-0812">Transmembrane</keyword>